<feature type="non-terminal residue" evidence="2">
    <location>
        <position position="66"/>
    </location>
</feature>
<organism evidence="2 3">
    <name type="scientific">Brenthis ino</name>
    <name type="common">lesser marbled fritillary</name>
    <dbReference type="NCBI Taxonomy" id="405034"/>
    <lineage>
        <taxon>Eukaryota</taxon>
        <taxon>Metazoa</taxon>
        <taxon>Ecdysozoa</taxon>
        <taxon>Arthropoda</taxon>
        <taxon>Hexapoda</taxon>
        <taxon>Insecta</taxon>
        <taxon>Pterygota</taxon>
        <taxon>Neoptera</taxon>
        <taxon>Endopterygota</taxon>
        <taxon>Lepidoptera</taxon>
        <taxon>Glossata</taxon>
        <taxon>Ditrysia</taxon>
        <taxon>Papilionoidea</taxon>
        <taxon>Nymphalidae</taxon>
        <taxon>Heliconiinae</taxon>
        <taxon>Argynnini</taxon>
        <taxon>Brenthis</taxon>
    </lineage>
</organism>
<dbReference type="AlphaFoldDB" id="A0A8J9UVG9"/>
<evidence type="ECO:0000313" key="3">
    <source>
        <dbReference type="Proteomes" id="UP000838878"/>
    </source>
</evidence>
<dbReference type="Proteomes" id="UP000838878">
    <property type="component" value="Chromosome 6"/>
</dbReference>
<keyword evidence="3" id="KW-1185">Reference proteome</keyword>
<sequence>MTKARARSNLPNFPEDALVLYLGAALKGKGVEKRRCRKTGAHQPSNKASMAPTSRAASSLTPGQMI</sequence>
<name>A0A8J9UVG9_9NEOP</name>
<dbReference type="EMBL" id="OV170226">
    <property type="protein sequence ID" value="CAH0726577.1"/>
    <property type="molecule type" value="Genomic_DNA"/>
</dbReference>
<reference evidence="2" key="1">
    <citation type="submission" date="2021-12" db="EMBL/GenBank/DDBJ databases">
        <authorList>
            <person name="Martin H S."/>
        </authorList>
    </citation>
    <scope>NUCLEOTIDE SEQUENCE</scope>
</reference>
<feature type="region of interest" description="Disordered" evidence="1">
    <location>
        <begin position="33"/>
        <end position="66"/>
    </location>
</feature>
<evidence type="ECO:0000313" key="2">
    <source>
        <dbReference type="EMBL" id="CAH0726577.1"/>
    </source>
</evidence>
<gene>
    <name evidence="2" type="ORF">BINO364_LOCUS12022</name>
</gene>
<accession>A0A8J9UVG9</accession>
<feature type="compositionally biased region" description="Polar residues" evidence="1">
    <location>
        <begin position="42"/>
        <end position="66"/>
    </location>
</feature>
<protein>
    <submittedName>
        <fullName evidence="2">Uncharacterized protein</fullName>
    </submittedName>
</protein>
<evidence type="ECO:0000256" key="1">
    <source>
        <dbReference type="SAM" id="MobiDB-lite"/>
    </source>
</evidence>
<proteinExistence type="predicted"/>